<dbReference type="AlphaFoldDB" id="A0A4R4ZER7"/>
<accession>A0A4R4ZER7</accession>
<proteinExistence type="predicted"/>
<keyword evidence="2" id="KW-1185">Reference proteome</keyword>
<reference evidence="1 2" key="1">
    <citation type="submission" date="2019-03" db="EMBL/GenBank/DDBJ databases">
        <title>Draft genome sequences of novel Actinobacteria.</title>
        <authorList>
            <person name="Sahin N."/>
            <person name="Ay H."/>
            <person name="Saygin H."/>
        </authorList>
    </citation>
    <scope>NUCLEOTIDE SEQUENCE [LARGE SCALE GENOMIC DNA]</scope>
    <source>
        <strain evidence="1 2">JCM 13523</strain>
    </source>
</reference>
<gene>
    <name evidence="1" type="ORF">E1263_25025</name>
</gene>
<dbReference type="RefSeq" id="WP_132171484.1">
    <property type="nucleotide sequence ID" value="NZ_SMKX01000082.1"/>
</dbReference>
<evidence type="ECO:0000313" key="2">
    <source>
        <dbReference type="Proteomes" id="UP000295124"/>
    </source>
</evidence>
<name>A0A4R4ZER7_9ACTN</name>
<protein>
    <submittedName>
        <fullName evidence="1">Uncharacterized protein</fullName>
    </submittedName>
</protein>
<dbReference type="Proteomes" id="UP000295124">
    <property type="component" value="Unassembled WGS sequence"/>
</dbReference>
<organism evidence="1 2">
    <name type="scientific">Kribbella antibiotica</name>
    <dbReference type="NCBI Taxonomy" id="190195"/>
    <lineage>
        <taxon>Bacteria</taxon>
        <taxon>Bacillati</taxon>
        <taxon>Actinomycetota</taxon>
        <taxon>Actinomycetes</taxon>
        <taxon>Propionibacteriales</taxon>
        <taxon>Kribbellaceae</taxon>
        <taxon>Kribbella</taxon>
    </lineage>
</organism>
<evidence type="ECO:0000313" key="1">
    <source>
        <dbReference type="EMBL" id="TDD56845.1"/>
    </source>
</evidence>
<dbReference type="EMBL" id="SMKX01000082">
    <property type="protein sequence ID" value="TDD56845.1"/>
    <property type="molecule type" value="Genomic_DNA"/>
</dbReference>
<sequence length="85" mass="9430">MTTPPGPHSPAWPKDFSYKNATAEKRAALFVDAMTPEVARTTLQELVRILVANEAKAAKDHTERQAVEASTHQQIWSLVFGPEDK</sequence>
<comment type="caution">
    <text evidence="1">The sequence shown here is derived from an EMBL/GenBank/DDBJ whole genome shotgun (WGS) entry which is preliminary data.</text>
</comment>